<comment type="caution">
    <text evidence="1">The sequence shown here is derived from an EMBL/GenBank/DDBJ whole genome shotgun (WGS) entry which is preliminary data.</text>
</comment>
<keyword evidence="2" id="KW-1185">Reference proteome</keyword>
<protein>
    <submittedName>
        <fullName evidence="1">Gamma-tubulin complex component</fullName>
    </submittedName>
</protein>
<sequence length="1020" mass="113976">MAIDGAKAQVSQSLIYNICGVFSDGIHFATPMSSLGTNEVDLVQGVLQMLQGFSSSFFYWDQSGQSFCVKSGLYVTHLSQKSLHGILNQFIYAATCLKLVEIVVCRVETSMRTNSPTLRAFSSSVSAWLKRLRGIALKEEVKISGCNVGITPTLLGLASSLSSLCSGAEYLSQIVNGAIPQVYFQSNVSVPTADISVHVLDYLYKKLDEVCLVQGGEEEVYQMLLHIFVGSLLPYIEGLDSWLFEGTLDDPFEEMFFYANRGISVDEADFWEKSYLLRLLQCWKLDVESCGLISNSSRVCIMTERKETDERESISLSGSAKGKEQSTGDVQACPLFIKDIAKSIVSAGKSLQLIRHVPAAFTAICGKSSDNLIDGLGNSTDGGDLGRVHCGQSIAGLTLSEIFCISLAGLIGHGDHISRYFWQDDPCESGFIPSLISCMNEQKVGNGNTKPLAALTCSEKMWCKFFLDTLTQKQVIDKRSTYKVASDVQNIKEESMTSDIESKLFSQKSIYPENPVITMCETLLNKNKDVWEALNLSRNFYLPPLNDEVLRGAVLGVGNGNLPEVNGTNYAFGFQFGKSEYLRSQYDTQLLEALFPFPTILPSFQNELRISELLPFQKNSTLQSRVLRWIQSVEPRTTPLPVVIMQECLSVYIKKQVDHIGRLILSKLMNDWKLMDELAVLRAIYLLGSGDLLQHFLTVIFNKLDKGETWDDDFELNTLLQESIRNSADGILLSAPDSLVVSITKSHGFDCDEQPSTPTLASTPRKSHPRNFGIDGLDLLKFTYKVSWPLELIANMEAIKKYNQVMGFLLKVKRAKFALDKARRWMWKGRGTATNSRNHKRHWLVEQKLLHFVDAFHQYVMDRVYHSAWRELCDGMAAAGSLDEVIEVHEAYLLSIQRQCFVVPDKLWALIASRINSILGLALDFYSIQQTLSSGGAVSAIKARCEMEVDRIEKQFDDCMAFLLRVLSFKLNVGHFPHLADLVTRINYNYFYMSDSGNLITAPGSETVASRLGKSFARTD</sequence>
<dbReference type="EMBL" id="CM051407">
    <property type="protein sequence ID" value="KAJ4701816.1"/>
    <property type="molecule type" value="Genomic_DNA"/>
</dbReference>
<reference evidence="1 2" key="1">
    <citation type="journal article" date="2023" name="Science">
        <title>Complex scaffold remodeling in plant triterpene biosynthesis.</title>
        <authorList>
            <person name="De La Pena R."/>
            <person name="Hodgson H."/>
            <person name="Liu J.C."/>
            <person name="Stephenson M.J."/>
            <person name="Martin A.C."/>
            <person name="Owen C."/>
            <person name="Harkess A."/>
            <person name="Leebens-Mack J."/>
            <person name="Jimenez L.E."/>
            <person name="Osbourn A."/>
            <person name="Sattely E.S."/>
        </authorList>
    </citation>
    <scope>NUCLEOTIDE SEQUENCE [LARGE SCALE GENOMIC DNA]</scope>
    <source>
        <strain evidence="2">cv. JPN11</strain>
        <tissue evidence="1">Leaf</tissue>
    </source>
</reference>
<evidence type="ECO:0000313" key="2">
    <source>
        <dbReference type="Proteomes" id="UP001164539"/>
    </source>
</evidence>
<evidence type="ECO:0000313" key="1">
    <source>
        <dbReference type="EMBL" id="KAJ4701816.1"/>
    </source>
</evidence>
<accession>A0ACC1WSE6</accession>
<name>A0ACC1WSE6_MELAZ</name>
<proteinExistence type="predicted"/>
<gene>
    <name evidence="1" type="ORF">OWV82_024998</name>
</gene>
<organism evidence="1 2">
    <name type="scientific">Melia azedarach</name>
    <name type="common">Chinaberry tree</name>
    <dbReference type="NCBI Taxonomy" id="155640"/>
    <lineage>
        <taxon>Eukaryota</taxon>
        <taxon>Viridiplantae</taxon>
        <taxon>Streptophyta</taxon>
        <taxon>Embryophyta</taxon>
        <taxon>Tracheophyta</taxon>
        <taxon>Spermatophyta</taxon>
        <taxon>Magnoliopsida</taxon>
        <taxon>eudicotyledons</taxon>
        <taxon>Gunneridae</taxon>
        <taxon>Pentapetalae</taxon>
        <taxon>rosids</taxon>
        <taxon>malvids</taxon>
        <taxon>Sapindales</taxon>
        <taxon>Meliaceae</taxon>
        <taxon>Melia</taxon>
    </lineage>
</organism>
<dbReference type="Proteomes" id="UP001164539">
    <property type="component" value="Chromosome 14"/>
</dbReference>